<feature type="compositionally biased region" description="Basic and acidic residues" evidence="1">
    <location>
        <begin position="1"/>
        <end position="14"/>
    </location>
</feature>
<gene>
    <name evidence="2" type="ORF">HPBE_LOCUS7271</name>
</gene>
<evidence type="ECO:0000256" key="1">
    <source>
        <dbReference type="SAM" id="MobiDB-lite"/>
    </source>
</evidence>
<sequence length="66" mass="7326">MINDCRGVDSEAKKVIRRKRQLTSHLEAKPSPISSSGLSQNNNQPDNNSDESTKRRMMTLAPEDAA</sequence>
<evidence type="ECO:0000313" key="2">
    <source>
        <dbReference type="EMBL" id="VDO71544.1"/>
    </source>
</evidence>
<accession>A0A3P7YJ92</accession>
<keyword evidence="3" id="KW-1185">Reference proteome</keyword>
<feature type="region of interest" description="Disordered" evidence="1">
    <location>
        <begin position="1"/>
        <end position="66"/>
    </location>
</feature>
<dbReference type="AlphaFoldDB" id="A0A183FJQ0"/>
<evidence type="ECO:0000313" key="3">
    <source>
        <dbReference type="Proteomes" id="UP000050761"/>
    </source>
</evidence>
<name>A0A183FJQ0_HELPZ</name>
<protein>
    <submittedName>
        <fullName evidence="2 4">Uncharacterized protein</fullName>
    </submittedName>
</protein>
<reference evidence="2 3" key="1">
    <citation type="submission" date="2018-11" db="EMBL/GenBank/DDBJ databases">
        <authorList>
            <consortium name="Pathogen Informatics"/>
        </authorList>
    </citation>
    <scope>NUCLEOTIDE SEQUENCE [LARGE SCALE GENOMIC DNA]</scope>
</reference>
<accession>A0A183FJQ0</accession>
<dbReference type="Proteomes" id="UP000050761">
    <property type="component" value="Unassembled WGS sequence"/>
</dbReference>
<evidence type="ECO:0000313" key="4">
    <source>
        <dbReference type="WBParaSite" id="HPBE_0000727001-mRNA-1"/>
    </source>
</evidence>
<dbReference type="EMBL" id="UZAH01025846">
    <property type="protein sequence ID" value="VDO71544.1"/>
    <property type="molecule type" value="Genomic_DNA"/>
</dbReference>
<dbReference type="WBParaSite" id="HPBE_0000727001-mRNA-1">
    <property type="protein sequence ID" value="HPBE_0000727001-mRNA-1"/>
    <property type="gene ID" value="HPBE_0000727001"/>
</dbReference>
<organism evidence="3 4">
    <name type="scientific">Heligmosomoides polygyrus</name>
    <name type="common">Parasitic roundworm</name>
    <dbReference type="NCBI Taxonomy" id="6339"/>
    <lineage>
        <taxon>Eukaryota</taxon>
        <taxon>Metazoa</taxon>
        <taxon>Ecdysozoa</taxon>
        <taxon>Nematoda</taxon>
        <taxon>Chromadorea</taxon>
        <taxon>Rhabditida</taxon>
        <taxon>Rhabditina</taxon>
        <taxon>Rhabditomorpha</taxon>
        <taxon>Strongyloidea</taxon>
        <taxon>Heligmosomidae</taxon>
        <taxon>Heligmosomoides</taxon>
    </lineage>
</organism>
<proteinExistence type="predicted"/>
<reference evidence="4" key="2">
    <citation type="submission" date="2019-09" db="UniProtKB">
        <authorList>
            <consortium name="WormBaseParasite"/>
        </authorList>
    </citation>
    <scope>IDENTIFICATION</scope>
</reference>